<name>A0A192Y6E6_9CAUD</name>
<evidence type="ECO:0000313" key="1">
    <source>
        <dbReference type="EMBL" id="ANM44895.1"/>
    </source>
</evidence>
<gene>
    <name evidence="1" type="ORF">KTN4_137</name>
</gene>
<organism evidence="1 2">
    <name type="scientific">Pseudomonas phage KTN4</name>
    <dbReference type="NCBI Taxonomy" id="1862701"/>
    <lineage>
        <taxon>Viruses</taxon>
        <taxon>Duplodnaviria</taxon>
        <taxon>Heunggongvirae</taxon>
        <taxon>Uroviricota</taxon>
        <taxon>Caudoviricetes</taxon>
        <taxon>Chimalliviridae</taxon>
        <taxon>Phikzvirus</taxon>
        <taxon>Phikzvirus phiKZ</taxon>
    </lineage>
</organism>
<evidence type="ECO:0000313" key="2">
    <source>
        <dbReference type="Proteomes" id="UP000224336"/>
    </source>
</evidence>
<sequence>MNIDKVSLCLGIFVGSVTMCAVGKIYHKTVIDVKINKLRNAASVSNEILTMLSKRASVIRAEVMPTAEDFIDCEGKVHNKLTEELQDIVAGFKVAPEHGASVNTRINDWFLQTFPTVY</sequence>
<reference evidence="1 2" key="1">
    <citation type="journal article" date="2016" name="Sci. Rep.">
        <title>A proposed integrated approach for the preclinical evaluation of phage therapy in Pseudomonas infections.</title>
        <authorList>
            <person name="Danis-Wlodarczyk K."/>
            <person name="Vandenheuvel D."/>
            <person name="Jang H.B."/>
            <person name="Briers Y."/>
            <person name="Olszak T."/>
            <person name="Arabski M."/>
            <person name="Wasik S."/>
            <person name="Drabik M."/>
            <person name="Higgins G."/>
            <person name="Tyrrell J."/>
            <person name="Harvey B.J."/>
            <person name="Noben J.P."/>
            <person name="Lavigne R."/>
            <person name="Drulis-Kawa Z."/>
        </authorList>
    </citation>
    <scope>NUCLEOTIDE SEQUENCE [LARGE SCALE GENOMIC DNA]</scope>
</reference>
<proteinExistence type="predicted"/>
<dbReference type="Proteomes" id="UP000224336">
    <property type="component" value="Segment"/>
</dbReference>
<protein>
    <submittedName>
        <fullName evidence="1">Uncharacterized protein</fullName>
    </submittedName>
</protein>
<dbReference type="EMBL" id="KU521356">
    <property type="protein sequence ID" value="ANM44895.1"/>
    <property type="molecule type" value="Genomic_DNA"/>
</dbReference>
<accession>A0A192Y6E6</accession>